<sequence>MTITSLSLFRLCVEGYRLALGCTASHAAFSASFTLSKPGLPSILDEEVFESEGRIEEFLAYDVKETEDEGAEQRKVCAALGVALRGGVPPVSPNECIKDAVSGELFDDVWQAVVSALERLLHKQWEGGSNGNFLPGANCSFTQVCAVNSADFPKYVPNSISLFAQLQDSGTFKVNLNGVMTIQAKPLQQRTPSFTEKSLPSATLCGRPLGQRAACALSHKPPRQRRLLCLSSRARLLHRRPVDPGEVLRGTRLRAPMKTHPSFHYKGTLRTIRGESCRVTPWRP</sequence>
<name>A0AAY4AYT9_9TELE</name>
<proteinExistence type="predicted"/>
<evidence type="ECO:0000313" key="1">
    <source>
        <dbReference type="Ensembl" id="ENSDCDP00010013932.1"/>
    </source>
</evidence>
<protein>
    <submittedName>
        <fullName evidence="1">Uncharacterized protein</fullName>
    </submittedName>
</protein>
<dbReference type="InterPro" id="IPR039630">
    <property type="entry name" value="FAM149"/>
</dbReference>
<dbReference type="Ensembl" id="ENSDCDT00010014697.1">
    <property type="protein sequence ID" value="ENSDCDP00010013932.1"/>
    <property type="gene ID" value="ENSDCDG00010006404.1"/>
</dbReference>
<dbReference type="AlphaFoldDB" id="A0AAY4AYT9"/>
<keyword evidence="2" id="KW-1185">Reference proteome</keyword>
<organism evidence="1 2">
    <name type="scientific">Denticeps clupeoides</name>
    <name type="common">denticle herring</name>
    <dbReference type="NCBI Taxonomy" id="299321"/>
    <lineage>
        <taxon>Eukaryota</taxon>
        <taxon>Metazoa</taxon>
        <taxon>Chordata</taxon>
        <taxon>Craniata</taxon>
        <taxon>Vertebrata</taxon>
        <taxon>Euteleostomi</taxon>
        <taxon>Actinopterygii</taxon>
        <taxon>Neopterygii</taxon>
        <taxon>Teleostei</taxon>
        <taxon>Clupei</taxon>
        <taxon>Clupeiformes</taxon>
        <taxon>Denticipitoidei</taxon>
        <taxon>Denticipitidae</taxon>
        <taxon>Denticeps</taxon>
    </lineage>
</organism>
<evidence type="ECO:0000313" key="2">
    <source>
        <dbReference type="Proteomes" id="UP000694580"/>
    </source>
</evidence>
<reference evidence="1" key="3">
    <citation type="submission" date="2025-09" db="UniProtKB">
        <authorList>
            <consortium name="Ensembl"/>
        </authorList>
    </citation>
    <scope>IDENTIFICATION</scope>
</reference>
<dbReference type="GeneTree" id="ENSGT00530000063727"/>
<dbReference type="Proteomes" id="UP000694580">
    <property type="component" value="Chromosome 18"/>
</dbReference>
<reference evidence="1 2" key="1">
    <citation type="submission" date="2020-06" db="EMBL/GenBank/DDBJ databases">
        <authorList>
            <consortium name="Wellcome Sanger Institute Data Sharing"/>
        </authorList>
    </citation>
    <scope>NUCLEOTIDE SEQUENCE [LARGE SCALE GENOMIC DNA]</scope>
</reference>
<reference evidence="1" key="2">
    <citation type="submission" date="2025-08" db="UniProtKB">
        <authorList>
            <consortium name="Ensembl"/>
        </authorList>
    </citation>
    <scope>IDENTIFICATION</scope>
</reference>
<dbReference type="PANTHER" id="PTHR31997">
    <property type="entry name" value="AGAP003710-PA"/>
    <property type="match status" value="1"/>
</dbReference>
<accession>A0AAY4AYT9</accession>
<dbReference type="PANTHER" id="PTHR31997:SF2">
    <property type="entry name" value="PROTEIN FAM149A"/>
    <property type="match status" value="1"/>
</dbReference>